<dbReference type="GO" id="GO:0008270">
    <property type="term" value="F:zinc ion binding"/>
    <property type="evidence" value="ECO:0007669"/>
    <property type="project" value="UniProtKB-KW"/>
</dbReference>
<dbReference type="InterPro" id="IPR001878">
    <property type="entry name" value="Znf_CCHC"/>
</dbReference>
<sequence>MLVNIVGNDINEIKKSGKGKIRVELRSDVAANNLVNNNALAKHNLKAFIPLHRVMRTGIIKDVPQEVDVKAVQEALRSPCKRLPKYVYLYKIRHEVSPYVPRVRNCYSCFRVGHISKSCKNDARCLFCGKKSKETHPEGEECHLKTLARQSPRCINCLGGHLATYHECPIIHEHKVILNLAASENISLMDAKMKVRYGSENIRSSPSIDPRLDFQEFPLLDSRSDGREHRISPSNLSDSFHKHPRGAHGQYVPSVEHTSAFVSMYADKIKHSVLHNNRSVPRGANVPSYTQNRRKINRDFKPILSSLGASKKADVRTSGRRDGLSPEHMNCLIGSNGRMPLSSSYDRDCDFSDSQGPNTFDKGGSINRLINYDAAPAPSFGDDSLAMLFSALGPLLSDLLSYQGGCNRNPNFNSLVTNLLMVIK</sequence>
<organism evidence="4 5">
    <name type="scientific">Cyphomyrmex costatus</name>
    <dbReference type="NCBI Taxonomy" id="456900"/>
    <lineage>
        <taxon>Eukaryota</taxon>
        <taxon>Metazoa</taxon>
        <taxon>Ecdysozoa</taxon>
        <taxon>Arthropoda</taxon>
        <taxon>Hexapoda</taxon>
        <taxon>Insecta</taxon>
        <taxon>Pterygota</taxon>
        <taxon>Neoptera</taxon>
        <taxon>Endopterygota</taxon>
        <taxon>Hymenoptera</taxon>
        <taxon>Apocrita</taxon>
        <taxon>Aculeata</taxon>
        <taxon>Formicoidea</taxon>
        <taxon>Formicidae</taxon>
        <taxon>Myrmicinae</taxon>
        <taxon>Cyphomyrmex</taxon>
    </lineage>
</organism>
<dbReference type="Proteomes" id="UP000078542">
    <property type="component" value="Unassembled WGS sequence"/>
</dbReference>
<evidence type="ECO:0000256" key="1">
    <source>
        <dbReference type="PROSITE-ProRule" id="PRU00047"/>
    </source>
</evidence>
<dbReference type="GO" id="GO:0003676">
    <property type="term" value="F:nucleic acid binding"/>
    <property type="evidence" value="ECO:0007669"/>
    <property type="project" value="InterPro"/>
</dbReference>
<reference evidence="4 5" key="1">
    <citation type="submission" date="2016-03" db="EMBL/GenBank/DDBJ databases">
        <title>Cyphomyrmex costatus WGS genome.</title>
        <authorList>
            <person name="Nygaard S."/>
            <person name="Hu H."/>
            <person name="Boomsma J."/>
            <person name="Zhang G."/>
        </authorList>
    </citation>
    <scope>NUCLEOTIDE SEQUENCE [LARGE SCALE GENOMIC DNA]</scope>
    <source>
        <strain evidence="4">MS0001</strain>
        <tissue evidence="4">Whole body</tissue>
    </source>
</reference>
<evidence type="ECO:0000313" key="4">
    <source>
        <dbReference type="EMBL" id="KYM97368.1"/>
    </source>
</evidence>
<accession>A0A151IC24</accession>
<keyword evidence="1" id="KW-0862">Zinc</keyword>
<dbReference type="EMBL" id="KQ978069">
    <property type="protein sequence ID" value="KYM97368.1"/>
    <property type="molecule type" value="Genomic_DNA"/>
</dbReference>
<evidence type="ECO:0000256" key="2">
    <source>
        <dbReference type="SAM" id="MobiDB-lite"/>
    </source>
</evidence>
<gene>
    <name evidence="4" type="ORF">ALC62_11973</name>
</gene>
<protein>
    <recommendedName>
        <fullName evidence="3">CCHC-type domain-containing protein</fullName>
    </recommendedName>
</protein>
<feature type="region of interest" description="Disordered" evidence="2">
    <location>
        <begin position="223"/>
        <end position="247"/>
    </location>
</feature>
<keyword evidence="5" id="KW-1185">Reference proteome</keyword>
<evidence type="ECO:0000313" key="5">
    <source>
        <dbReference type="Proteomes" id="UP000078542"/>
    </source>
</evidence>
<feature type="domain" description="CCHC-type" evidence="3">
    <location>
        <begin position="106"/>
        <end position="121"/>
    </location>
</feature>
<keyword evidence="1" id="KW-0479">Metal-binding</keyword>
<evidence type="ECO:0000259" key="3">
    <source>
        <dbReference type="PROSITE" id="PS50158"/>
    </source>
</evidence>
<dbReference type="AlphaFoldDB" id="A0A151IC24"/>
<proteinExistence type="predicted"/>
<keyword evidence="1" id="KW-0863">Zinc-finger</keyword>
<dbReference type="PROSITE" id="PS50158">
    <property type="entry name" value="ZF_CCHC"/>
    <property type="match status" value="1"/>
</dbReference>
<name>A0A151IC24_9HYME</name>